<evidence type="ECO:0000313" key="2">
    <source>
        <dbReference type="Proteomes" id="UP000285278"/>
    </source>
</evidence>
<dbReference type="InterPro" id="IPR023869">
    <property type="entry name" value="tRNA_Adeno_NH3ase_assoc_put"/>
</dbReference>
<keyword evidence="2" id="KW-1185">Reference proteome</keyword>
<gene>
    <name evidence="1" type="ORF">D3M95_03045</name>
</gene>
<comment type="caution">
    <text evidence="1">The sequence shown here is derived from an EMBL/GenBank/DDBJ whole genome shotgun (WGS) entry which is preliminary data.</text>
</comment>
<proteinExistence type="predicted"/>
<organism evidence="1 2">
    <name type="scientific">Corynebacterium falsenii</name>
    <dbReference type="NCBI Taxonomy" id="108486"/>
    <lineage>
        <taxon>Bacteria</taxon>
        <taxon>Bacillati</taxon>
        <taxon>Actinomycetota</taxon>
        <taxon>Actinomycetes</taxon>
        <taxon>Mycobacteriales</taxon>
        <taxon>Corynebacteriaceae</taxon>
        <taxon>Corynebacterium</taxon>
    </lineage>
</organism>
<dbReference type="RefSeq" id="WP_119664382.1">
    <property type="nucleotide sequence ID" value="NZ_CP083647.1"/>
</dbReference>
<evidence type="ECO:0000313" key="1">
    <source>
        <dbReference type="EMBL" id="RIX36258.1"/>
    </source>
</evidence>
<dbReference type="OrthoDB" id="5189541at2"/>
<accession>A0A418Q939</accession>
<dbReference type="NCBIfam" id="TIGR03941">
    <property type="entry name" value="tRNA_deam_assoc"/>
    <property type="match status" value="1"/>
</dbReference>
<reference evidence="1 2" key="1">
    <citation type="submission" date="2018-09" db="EMBL/GenBank/DDBJ databases">
        <title>Optimization and identification of Corynebacterium falsenii FN1-14 from fish paste.</title>
        <authorList>
            <person name="Daroonpunt R."/>
            <person name="Tanasupawat S."/>
        </authorList>
    </citation>
    <scope>NUCLEOTIDE SEQUENCE [LARGE SCALE GENOMIC DNA]</scope>
    <source>
        <strain evidence="1 2">FN1-14</strain>
    </source>
</reference>
<dbReference type="AlphaFoldDB" id="A0A418Q939"/>
<protein>
    <recommendedName>
        <fullName evidence="3">tRNA adenosine deaminase</fullName>
    </recommendedName>
</protein>
<name>A0A418Q939_9CORY</name>
<dbReference type="EMBL" id="QXJK01000002">
    <property type="protein sequence ID" value="RIX36258.1"/>
    <property type="molecule type" value="Genomic_DNA"/>
</dbReference>
<dbReference type="Proteomes" id="UP000285278">
    <property type="component" value="Unassembled WGS sequence"/>
</dbReference>
<dbReference type="STRING" id="1451189.CFAL_11365"/>
<evidence type="ECO:0008006" key="3">
    <source>
        <dbReference type="Google" id="ProtNLM"/>
    </source>
</evidence>
<sequence>MTDDTEVTFAVAAYGRDATWDLRELPESATEDLEELVRLLRNSRSEGAVVGFVCIDDDWCAILRPVPGGVRLVISDATAALDYDLASDILEELDVDCPTEEEVEETDEPWPEGEFDLLEDLGASEQVLSVIFDDEDLYASEQVLRVAEELGCAEDLADLVDLELDY</sequence>